<evidence type="ECO:0000256" key="2">
    <source>
        <dbReference type="SAM" id="Phobius"/>
    </source>
</evidence>
<dbReference type="AlphaFoldDB" id="F8NT67"/>
<dbReference type="OrthoDB" id="3230534at2759"/>
<proteinExistence type="predicted"/>
<evidence type="ECO:0000313" key="3">
    <source>
        <dbReference type="EMBL" id="EGO25540.1"/>
    </source>
</evidence>
<accession>F8NT67</accession>
<dbReference type="KEGG" id="sla:SERLADRAFT_465859"/>
<keyword evidence="2" id="KW-1133">Transmembrane helix</keyword>
<feature type="compositionally biased region" description="Polar residues" evidence="1">
    <location>
        <begin position="103"/>
        <end position="115"/>
    </location>
</feature>
<keyword evidence="2" id="KW-0472">Membrane</keyword>
<dbReference type="HOGENOM" id="CLU_725963_0_0_1"/>
<name>F8NT67_SERL9</name>
<dbReference type="Proteomes" id="UP000008064">
    <property type="component" value="Unassembled WGS sequence"/>
</dbReference>
<feature type="compositionally biased region" description="Low complexity" evidence="1">
    <location>
        <begin position="29"/>
        <end position="49"/>
    </location>
</feature>
<organism>
    <name type="scientific">Serpula lacrymans var. lacrymans (strain S7.9)</name>
    <name type="common">Dry rot fungus</name>
    <dbReference type="NCBI Taxonomy" id="578457"/>
    <lineage>
        <taxon>Eukaryota</taxon>
        <taxon>Fungi</taxon>
        <taxon>Dikarya</taxon>
        <taxon>Basidiomycota</taxon>
        <taxon>Agaricomycotina</taxon>
        <taxon>Agaricomycetes</taxon>
        <taxon>Agaricomycetidae</taxon>
        <taxon>Boletales</taxon>
        <taxon>Coniophorineae</taxon>
        <taxon>Serpulaceae</taxon>
        <taxon>Serpula</taxon>
    </lineage>
</organism>
<feature type="compositionally biased region" description="Basic and acidic residues" evidence="1">
    <location>
        <begin position="87"/>
        <end position="102"/>
    </location>
</feature>
<evidence type="ECO:0000256" key="1">
    <source>
        <dbReference type="SAM" id="MobiDB-lite"/>
    </source>
</evidence>
<dbReference type="EMBL" id="GL945433">
    <property type="protein sequence ID" value="EGO25540.1"/>
    <property type="molecule type" value="Genomic_DNA"/>
</dbReference>
<protein>
    <submittedName>
        <fullName evidence="3">Uncharacterized protein</fullName>
    </submittedName>
</protein>
<feature type="transmembrane region" description="Helical" evidence="2">
    <location>
        <begin position="273"/>
        <end position="294"/>
    </location>
</feature>
<reference evidence="3" key="1">
    <citation type="submission" date="2011-04" db="EMBL/GenBank/DDBJ databases">
        <title>Evolution of plant cell wall degrading machinery underlies the functional diversity of forest fungi.</title>
        <authorList>
            <consortium name="US DOE Joint Genome Institute (JGI-PGF)"/>
            <person name="Eastwood D.C."/>
            <person name="Floudas D."/>
            <person name="Binder M."/>
            <person name="Majcherczyk A."/>
            <person name="Schneider P."/>
            <person name="Aerts A."/>
            <person name="Asiegbu F.O."/>
            <person name="Baker S.E."/>
            <person name="Barry K."/>
            <person name="Bendiksby M."/>
            <person name="Blumentritt M."/>
            <person name="Coutinho P.M."/>
            <person name="Cullen D."/>
            <person name="Cullen D."/>
            <person name="Gathman A."/>
            <person name="Goodell B."/>
            <person name="Henrissat B."/>
            <person name="Ihrmark K."/>
            <person name="Kauserud H."/>
            <person name="Kohler A."/>
            <person name="LaButti K."/>
            <person name="Lapidus A."/>
            <person name="Lavin J.L."/>
            <person name="Lee Y.-H."/>
            <person name="Lindquist E."/>
            <person name="Lilly W."/>
            <person name="Lucas S."/>
            <person name="Morin E."/>
            <person name="Murat C."/>
            <person name="Oguiza J.A."/>
            <person name="Park J."/>
            <person name="Pisabarro A.G."/>
            <person name="Riley R."/>
            <person name="Rosling A."/>
            <person name="Salamov A."/>
            <person name="Schmidt O."/>
            <person name="Schmutz J."/>
            <person name="Skrede I."/>
            <person name="Stenlid J."/>
            <person name="Wiebenga A."/>
            <person name="Xie X."/>
            <person name="Kues U."/>
            <person name="Hibbett D.S."/>
            <person name="Hoffmeister D."/>
            <person name="Hogberg N."/>
            <person name="Martin F."/>
            <person name="Grigoriev I.V."/>
            <person name="Watkinson S.C."/>
        </authorList>
    </citation>
    <scope>NUCLEOTIDE SEQUENCE</scope>
    <source>
        <strain evidence="3">S7.9</strain>
    </source>
</reference>
<feature type="compositionally biased region" description="Pro residues" evidence="1">
    <location>
        <begin position="58"/>
        <end position="73"/>
    </location>
</feature>
<dbReference type="GeneID" id="18818967"/>
<dbReference type="RefSeq" id="XP_007317662.1">
    <property type="nucleotide sequence ID" value="XM_007317600.1"/>
</dbReference>
<sequence>MTEVTVPTIGKPAVESPQEAVIQPDQVVGSTQNTTAATAANGSADSNADLRSQERSKTPPPVVPSTPIVPVPRPLRKSPSVRVVDAFGRERLEENGDADKDTNAGQESSKKNSGAKNRKETKDEQESTTAPHVPATSRNNSRSAVRIVDAMGREVEENLDPSLKECEENGDISVIDDIVMGRDEALAYVKATLREFQEVSSDVERSGDEALHVLHLQNLDGVSLTARGVRGQLTCDLRNVKENEPDLSTKYASMRESRSKRIIQPTAISERRLPIRTMIFVFVVFQIIIALWMFRFANREAHRLFYTDYYDPWYPELYDHYKSRSSAVFSSHPWSVEGFFEALKTEGWGVASRVVARAVGRSENEVWKTWGKAGHRELCPT</sequence>
<feature type="region of interest" description="Disordered" evidence="1">
    <location>
        <begin position="1"/>
        <end position="143"/>
    </location>
</feature>
<keyword evidence="2" id="KW-0812">Transmembrane</keyword>
<gene>
    <name evidence="3" type="ORF">SERLADRAFT_465859</name>
</gene>